<accession>A0A2N5UP39</accession>
<protein>
    <recommendedName>
        <fullName evidence="4">Reverse transcriptase RNase H-like domain-containing protein</fullName>
    </recommendedName>
</protein>
<organism evidence="2 3">
    <name type="scientific">Puccinia coronata f. sp. avenae</name>
    <dbReference type="NCBI Taxonomy" id="200324"/>
    <lineage>
        <taxon>Eukaryota</taxon>
        <taxon>Fungi</taxon>
        <taxon>Dikarya</taxon>
        <taxon>Basidiomycota</taxon>
        <taxon>Pucciniomycotina</taxon>
        <taxon>Pucciniomycetes</taxon>
        <taxon>Pucciniales</taxon>
        <taxon>Pucciniaceae</taxon>
        <taxon>Puccinia</taxon>
    </lineage>
</organism>
<evidence type="ECO:0000313" key="2">
    <source>
        <dbReference type="EMBL" id="PLW39406.1"/>
    </source>
</evidence>
<comment type="caution">
    <text evidence="2">The sequence shown here is derived from an EMBL/GenBank/DDBJ whole genome shotgun (WGS) entry which is preliminary data.</text>
</comment>
<dbReference type="OrthoDB" id="3268967at2759"/>
<evidence type="ECO:0008006" key="4">
    <source>
        <dbReference type="Google" id="ProtNLM"/>
    </source>
</evidence>
<reference evidence="2 3" key="1">
    <citation type="submission" date="2017-11" db="EMBL/GenBank/DDBJ databases">
        <title>De novo assembly and phasing of dikaryotic genomes from two isolates of Puccinia coronata f. sp. avenae, the causal agent of oat crown rust.</title>
        <authorList>
            <person name="Miller M.E."/>
            <person name="Zhang Y."/>
            <person name="Omidvar V."/>
            <person name="Sperschneider J."/>
            <person name="Schwessinger B."/>
            <person name="Raley C."/>
            <person name="Palmer J.M."/>
            <person name="Garnica D."/>
            <person name="Upadhyaya N."/>
            <person name="Rathjen J."/>
            <person name="Taylor J.M."/>
            <person name="Park R.F."/>
            <person name="Dodds P.N."/>
            <person name="Hirsch C.D."/>
            <person name="Kianian S.F."/>
            <person name="Figueroa M."/>
        </authorList>
    </citation>
    <scope>NUCLEOTIDE SEQUENCE [LARGE SCALE GENOMIC DNA]</scope>
    <source>
        <strain evidence="2">12NC29</strain>
    </source>
</reference>
<sequence>MPAGASKTIPEIKIQPAVDSQTAKEETTDSAKELSTKDYPLHLLKQQNLSRRQARWTEILANFNLHFEYIKGEDNSVADALSQKSAPNKDGIVPADVACVAALTELGSTLSSALTQRVRDGSASDPFCQFLCSVLPLREDCIEQDVKSF</sequence>
<feature type="compositionally biased region" description="Basic and acidic residues" evidence="1">
    <location>
        <begin position="22"/>
        <end position="34"/>
    </location>
</feature>
<dbReference type="AlphaFoldDB" id="A0A2N5UP39"/>
<dbReference type="Proteomes" id="UP000235388">
    <property type="component" value="Unassembled WGS sequence"/>
</dbReference>
<evidence type="ECO:0000313" key="3">
    <source>
        <dbReference type="Proteomes" id="UP000235388"/>
    </source>
</evidence>
<feature type="region of interest" description="Disordered" evidence="1">
    <location>
        <begin position="1"/>
        <end position="34"/>
    </location>
</feature>
<gene>
    <name evidence="2" type="ORF">PCANC_14867</name>
</gene>
<dbReference type="EMBL" id="PGCJ01000195">
    <property type="protein sequence ID" value="PLW39406.1"/>
    <property type="molecule type" value="Genomic_DNA"/>
</dbReference>
<name>A0A2N5UP39_9BASI</name>
<evidence type="ECO:0000256" key="1">
    <source>
        <dbReference type="SAM" id="MobiDB-lite"/>
    </source>
</evidence>
<proteinExistence type="predicted"/>
<keyword evidence="3" id="KW-1185">Reference proteome</keyword>
<dbReference type="STRING" id="200324.A0A2N5UP39"/>